<keyword evidence="1" id="KW-0678">Repressor</keyword>
<accession>A0ABU6Q259</accession>
<dbReference type="PANTHER" id="PTHR30204:SF69">
    <property type="entry name" value="MERR-FAMILY TRANSCRIPTIONAL REGULATOR"/>
    <property type="match status" value="1"/>
</dbReference>
<evidence type="ECO:0000256" key="1">
    <source>
        <dbReference type="ARBA" id="ARBA00022491"/>
    </source>
</evidence>
<dbReference type="Proteomes" id="UP001343257">
    <property type="component" value="Unassembled WGS sequence"/>
</dbReference>
<dbReference type="SMART" id="SM00422">
    <property type="entry name" value="HTH_MERR"/>
    <property type="match status" value="1"/>
</dbReference>
<gene>
    <name evidence="6" type="ORF">P9847_25210</name>
</gene>
<dbReference type="Pfam" id="PF13411">
    <property type="entry name" value="MerR_1"/>
    <property type="match status" value="1"/>
</dbReference>
<evidence type="ECO:0000313" key="7">
    <source>
        <dbReference type="Proteomes" id="UP001343257"/>
    </source>
</evidence>
<keyword evidence="4" id="KW-0804">Transcription</keyword>
<name>A0ABU6Q259_9BACL</name>
<dbReference type="PANTHER" id="PTHR30204">
    <property type="entry name" value="REDOX-CYCLING DRUG-SENSING TRANSCRIPTIONAL ACTIVATOR SOXR"/>
    <property type="match status" value="1"/>
</dbReference>
<proteinExistence type="predicted"/>
<dbReference type="InterPro" id="IPR000551">
    <property type="entry name" value="MerR-type_HTH_dom"/>
</dbReference>
<dbReference type="InterPro" id="IPR009061">
    <property type="entry name" value="DNA-bd_dom_put_sf"/>
</dbReference>
<reference evidence="6 7" key="1">
    <citation type="submission" date="2023-03" db="EMBL/GenBank/DDBJ databases">
        <title>Bacillus Genome Sequencing.</title>
        <authorList>
            <person name="Dunlap C."/>
        </authorList>
    </citation>
    <scope>NUCLEOTIDE SEQUENCE [LARGE SCALE GENOMIC DNA]</scope>
    <source>
        <strain evidence="6 7">NRS-52</strain>
    </source>
</reference>
<evidence type="ECO:0000256" key="4">
    <source>
        <dbReference type="ARBA" id="ARBA00023163"/>
    </source>
</evidence>
<evidence type="ECO:0000259" key="5">
    <source>
        <dbReference type="PROSITE" id="PS50937"/>
    </source>
</evidence>
<dbReference type="Gene3D" id="1.10.1660.10">
    <property type="match status" value="1"/>
</dbReference>
<evidence type="ECO:0000256" key="3">
    <source>
        <dbReference type="ARBA" id="ARBA00023125"/>
    </source>
</evidence>
<keyword evidence="7" id="KW-1185">Reference proteome</keyword>
<evidence type="ECO:0000256" key="2">
    <source>
        <dbReference type="ARBA" id="ARBA00023015"/>
    </source>
</evidence>
<dbReference type="CDD" id="cd01109">
    <property type="entry name" value="HTH_YyaN"/>
    <property type="match status" value="1"/>
</dbReference>
<dbReference type="EMBL" id="JARTLD010000068">
    <property type="protein sequence ID" value="MED5020561.1"/>
    <property type="molecule type" value="Genomic_DNA"/>
</dbReference>
<dbReference type="RefSeq" id="WP_328282020.1">
    <property type="nucleotide sequence ID" value="NZ_JARTLD010000068.1"/>
</dbReference>
<dbReference type="SUPFAM" id="SSF46955">
    <property type="entry name" value="Putative DNA-binding domain"/>
    <property type="match status" value="1"/>
</dbReference>
<sequence length="136" mass="15683">MKAEFTIKEVSEQSGLPEDTIRYYEKIGLLPRAKRKENKHRVYSPGDLETMKLLTCLKKTGMPLTEMKPFLALSVGDRISDHPQLHEKLLKHRETIREQVSSLQQILDFIDNQLEGEEDAESCALSELRKQFGALR</sequence>
<dbReference type="PROSITE" id="PS50937">
    <property type="entry name" value="HTH_MERR_2"/>
    <property type="match status" value="1"/>
</dbReference>
<comment type="caution">
    <text evidence="6">The sequence shown here is derived from an EMBL/GenBank/DDBJ whole genome shotgun (WGS) entry which is preliminary data.</text>
</comment>
<keyword evidence="3" id="KW-0238">DNA-binding</keyword>
<protein>
    <submittedName>
        <fullName evidence="6">MerR family transcriptional regulator</fullName>
    </submittedName>
</protein>
<organism evidence="6 7">
    <name type="scientific">Paenibacillus chibensis</name>
    <dbReference type="NCBI Taxonomy" id="59846"/>
    <lineage>
        <taxon>Bacteria</taxon>
        <taxon>Bacillati</taxon>
        <taxon>Bacillota</taxon>
        <taxon>Bacilli</taxon>
        <taxon>Bacillales</taxon>
        <taxon>Paenibacillaceae</taxon>
        <taxon>Paenibacillus</taxon>
    </lineage>
</organism>
<dbReference type="InterPro" id="IPR047057">
    <property type="entry name" value="MerR_fam"/>
</dbReference>
<evidence type="ECO:0000313" key="6">
    <source>
        <dbReference type="EMBL" id="MED5020561.1"/>
    </source>
</evidence>
<keyword evidence="2" id="KW-0805">Transcription regulation</keyword>
<feature type="domain" description="HTH merR-type" evidence="5">
    <location>
        <begin position="4"/>
        <end position="73"/>
    </location>
</feature>